<reference evidence="4 5" key="1">
    <citation type="submission" date="2014-08" db="EMBL/GenBank/DDBJ databases">
        <authorList>
            <person name="den Bakker H.C."/>
        </authorList>
    </citation>
    <scope>NUCLEOTIDE SEQUENCE [LARGE SCALE GENOMIC DNA]</scope>
    <source>
        <strain evidence="4 5">DSM 18334</strain>
    </source>
</reference>
<protein>
    <submittedName>
        <fullName evidence="4">Sugar kinase</fullName>
    </submittedName>
</protein>
<dbReference type="InterPro" id="IPR011611">
    <property type="entry name" value="PfkB_dom"/>
</dbReference>
<evidence type="ECO:0000313" key="5">
    <source>
        <dbReference type="Proteomes" id="UP000029734"/>
    </source>
</evidence>
<evidence type="ECO:0000259" key="3">
    <source>
        <dbReference type="Pfam" id="PF00294"/>
    </source>
</evidence>
<accession>A0A098M9N1</accession>
<name>A0A098M9N1_9BACL</name>
<comment type="caution">
    <text evidence="4">The sequence shown here is derived from an EMBL/GenBank/DDBJ whole genome shotgun (WGS) entry which is preliminary data.</text>
</comment>
<dbReference type="Gene3D" id="3.40.1190.20">
    <property type="match status" value="1"/>
</dbReference>
<dbReference type="EMBL" id="JQCR01000002">
    <property type="protein sequence ID" value="KGE18758.1"/>
    <property type="molecule type" value="Genomic_DNA"/>
</dbReference>
<dbReference type="Proteomes" id="UP000029734">
    <property type="component" value="Unassembled WGS sequence"/>
</dbReference>
<reference evidence="4 5" key="2">
    <citation type="submission" date="2014-10" db="EMBL/GenBank/DDBJ databases">
        <title>Comparative genomics of the Paenibacillus odorifer group.</title>
        <authorList>
            <person name="Tsai Y.-C."/>
            <person name="Martin N."/>
            <person name="Korlach J."/>
            <person name="Wiedmann M."/>
        </authorList>
    </citation>
    <scope>NUCLEOTIDE SEQUENCE [LARGE SCALE GENOMIC DNA]</scope>
    <source>
        <strain evidence="4 5">DSM 18334</strain>
    </source>
</reference>
<evidence type="ECO:0000256" key="1">
    <source>
        <dbReference type="ARBA" id="ARBA00022679"/>
    </source>
</evidence>
<dbReference type="AlphaFoldDB" id="A0A098M9N1"/>
<keyword evidence="5" id="KW-1185">Reference proteome</keyword>
<evidence type="ECO:0000256" key="2">
    <source>
        <dbReference type="ARBA" id="ARBA00022777"/>
    </source>
</evidence>
<keyword evidence="1" id="KW-0808">Transferase</keyword>
<dbReference type="PROSITE" id="PS00584">
    <property type="entry name" value="PFKB_KINASES_2"/>
    <property type="match status" value="1"/>
</dbReference>
<dbReference type="InterPro" id="IPR002173">
    <property type="entry name" value="Carboh/pur_kinase_PfkB_CS"/>
</dbReference>
<dbReference type="STRING" id="268407.PWYN_04765"/>
<feature type="domain" description="Carbohydrate kinase PfkB" evidence="3">
    <location>
        <begin position="2"/>
        <end position="286"/>
    </location>
</feature>
<sequence>MVGNANIDVLMKSIDRIPEWGTETTVESYEERLGGCAANSALVLASLGMETHMVSTLGNDQRGQELKETLRKAGVNVDGLKTGEKGTGMSLSLNRSDGERLFVTYPGSMFETTCEEVIQYLSNAQNCKFILLTGYFLLSPNIDARKIFKKATELGMITLFDTGWPIHGWDQKTRDDITNLLPFVDYFLPNEIEASAITNEDDPNKALDILAALCRKGIVVKRGGGGSIYKDTDRNVDTKGYKVQVRDTVGAGDSYNAGFIYGLSMGWEIPKCVGLGNAVAATVISRDTGFHVQWNDINELLNN</sequence>
<dbReference type="SUPFAM" id="SSF53613">
    <property type="entry name" value="Ribokinase-like"/>
    <property type="match status" value="1"/>
</dbReference>
<dbReference type="CDD" id="cd01166">
    <property type="entry name" value="KdgK"/>
    <property type="match status" value="1"/>
</dbReference>
<dbReference type="GO" id="GO:0016301">
    <property type="term" value="F:kinase activity"/>
    <property type="evidence" value="ECO:0007669"/>
    <property type="project" value="UniProtKB-KW"/>
</dbReference>
<dbReference type="PANTHER" id="PTHR10584:SF166">
    <property type="entry name" value="RIBOKINASE"/>
    <property type="match status" value="1"/>
</dbReference>
<dbReference type="Pfam" id="PF00294">
    <property type="entry name" value="PfkB"/>
    <property type="match status" value="1"/>
</dbReference>
<dbReference type="eggNOG" id="COG0524">
    <property type="taxonomic scope" value="Bacteria"/>
</dbReference>
<proteinExistence type="predicted"/>
<dbReference type="OrthoDB" id="9813569at2"/>
<evidence type="ECO:0000313" key="4">
    <source>
        <dbReference type="EMBL" id="KGE18758.1"/>
    </source>
</evidence>
<organism evidence="4 5">
    <name type="scientific">Paenibacillus wynnii</name>
    <dbReference type="NCBI Taxonomy" id="268407"/>
    <lineage>
        <taxon>Bacteria</taxon>
        <taxon>Bacillati</taxon>
        <taxon>Bacillota</taxon>
        <taxon>Bacilli</taxon>
        <taxon>Bacillales</taxon>
        <taxon>Paenibacillaceae</taxon>
        <taxon>Paenibacillus</taxon>
    </lineage>
</organism>
<keyword evidence="2 4" id="KW-0418">Kinase</keyword>
<dbReference type="PANTHER" id="PTHR10584">
    <property type="entry name" value="SUGAR KINASE"/>
    <property type="match status" value="1"/>
</dbReference>
<gene>
    <name evidence="4" type="ORF">PWYN_04765</name>
</gene>
<dbReference type="InterPro" id="IPR029056">
    <property type="entry name" value="Ribokinase-like"/>
</dbReference>